<accession>A0A9D1WPT8</accession>
<evidence type="ECO:0000256" key="1">
    <source>
        <dbReference type="ARBA" id="ARBA00005721"/>
    </source>
</evidence>
<organism evidence="2 3">
    <name type="scientific">Candidatus Anaerotruncus excrementipullorum</name>
    <dbReference type="NCBI Taxonomy" id="2838465"/>
    <lineage>
        <taxon>Bacteria</taxon>
        <taxon>Bacillati</taxon>
        <taxon>Bacillota</taxon>
        <taxon>Clostridia</taxon>
        <taxon>Eubacteriales</taxon>
        <taxon>Oscillospiraceae</taxon>
        <taxon>Anaerotruncus</taxon>
    </lineage>
</organism>
<dbReference type="EMBL" id="DXES01000033">
    <property type="protein sequence ID" value="HIX64908.1"/>
    <property type="molecule type" value="Genomic_DNA"/>
</dbReference>
<dbReference type="PANTHER" id="PTHR34297:SF2">
    <property type="entry name" value="ASP23_GLS24 FAMILY ENVELOPE STRESS RESPONSE PROTEIN"/>
    <property type="match status" value="1"/>
</dbReference>
<gene>
    <name evidence="2" type="ORF">H9736_01525</name>
</gene>
<comment type="caution">
    <text evidence="2">The sequence shown here is derived from an EMBL/GenBank/DDBJ whole genome shotgun (WGS) entry which is preliminary data.</text>
</comment>
<comment type="similarity">
    <text evidence="1">Belongs to the asp23 family.</text>
</comment>
<dbReference type="AlphaFoldDB" id="A0A9D1WPT8"/>
<proteinExistence type="inferred from homology"/>
<name>A0A9D1WPT8_9FIRM</name>
<dbReference type="InterPro" id="IPR005531">
    <property type="entry name" value="Asp23"/>
</dbReference>
<protein>
    <submittedName>
        <fullName evidence="2">Asp23/Gls24 family envelope stress response protein</fullName>
    </submittedName>
</protein>
<dbReference type="Proteomes" id="UP000886800">
    <property type="component" value="Unassembled WGS sequence"/>
</dbReference>
<reference evidence="2" key="1">
    <citation type="journal article" date="2021" name="PeerJ">
        <title>Extensive microbial diversity within the chicken gut microbiome revealed by metagenomics and culture.</title>
        <authorList>
            <person name="Gilroy R."/>
            <person name="Ravi A."/>
            <person name="Getino M."/>
            <person name="Pursley I."/>
            <person name="Horton D.L."/>
            <person name="Alikhan N.F."/>
            <person name="Baker D."/>
            <person name="Gharbi K."/>
            <person name="Hall N."/>
            <person name="Watson M."/>
            <person name="Adriaenssens E.M."/>
            <person name="Foster-Nyarko E."/>
            <person name="Jarju S."/>
            <person name="Secka A."/>
            <person name="Antonio M."/>
            <person name="Oren A."/>
            <person name="Chaudhuri R.R."/>
            <person name="La Ragione R."/>
            <person name="Hildebrand F."/>
            <person name="Pallen M.J."/>
        </authorList>
    </citation>
    <scope>NUCLEOTIDE SEQUENCE</scope>
    <source>
        <strain evidence="2">CHK188-5543</strain>
    </source>
</reference>
<sequence length="119" mass="12873">MINLENQYGSIEISQEYFSNLVGKAATECFGVAGMISSRAEGIAAALQGNRNRLDQGVRVRTAGEQLVIDLHIAVLYGVNIAVVVKSIVNKVRYTVEQATNLEVAKVNVFVDAMKTEGN</sequence>
<reference evidence="2" key="2">
    <citation type="submission" date="2021-04" db="EMBL/GenBank/DDBJ databases">
        <authorList>
            <person name="Gilroy R."/>
        </authorList>
    </citation>
    <scope>NUCLEOTIDE SEQUENCE</scope>
    <source>
        <strain evidence="2">CHK188-5543</strain>
    </source>
</reference>
<evidence type="ECO:0000313" key="2">
    <source>
        <dbReference type="EMBL" id="HIX64908.1"/>
    </source>
</evidence>
<dbReference type="Pfam" id="PF03780">
    <property type="entry name" value="Asp23"/>
    <property type="match status" value="1"/>
</dbReference>
<evidence type="ECO:0000313" key="3">
    <source>
        <dbReference type="Proteomes" id="UP000886800"/>
    </source>
</evidence>
<dbReference type="PANTHER" id="PTHR34297">
    <property type="entry name" value="HYPOTHETICAL CYTOSOLIC PROTEIN-RELATED"/>
    <property type="match status" value="1"/>
</dbReference>